<keyword evidence="1" id="KW-0489">Methyltransferase</keyword>
<dbReference type="InterPro" id="IPR029063">
    <property type="entry name" value="SAM-dependent_MTases_sf"/>
</dbReference>
<keyword evidence="2" id="KW-0808">Transferase</keyword>
<sequence length="211" mass="23984">MASSGEPKDPASDLIKVKLSPVEETMILTLWSRARDAASPNPILGDIHAQKILDRVDVDSFSPTLFPRDHRYDKYITVRAKQLDEWCKFFLEAHAHEPITVLHIACGLDLRAMRLQPCCGENVHWIDLDKTEVVNLRRRLLPDAIPAEGRKNGVWEYRLIGASATDESWIEEIPHDRPLLVVGEGIFPYLTPQEGMALLRRLVKRACRDVS</sequence>
<organism evidence="3 4">
    <name type="scientific">Xylaria bambusicola</name>
    <dbReference type="NCBI Taxonomy" id="326684"/>
    <lineage>
        <taxon>Eukaryota</taxon>
        <taxon>Fungi</taxon>
        <taxon>Dikarya</taxon>
        <taxon>Ascomycota</taxon>
        <taxon>Pezizomycotina</taxon>
        <taxon>Sordariomycetes</taxon>
        <taxon>Xylariomycetidae</taxon>
        <taxon>Xylariales</taxon>
        <taxon>Xylariaceae</taxon>
        <taxon>Xylaria</taxon>
    </lineage>
</organism>
<evidence type="ECO:0008006" key="5">
    <source>
        <dbReference type="Google" id="ProtNLM"/>
    </source>
</evidence>
<comment type="caution">
    <text evidence="3">The sequence shown here is derived from an EMBL/GenBank/DDBJ whole genome shotgun (WGS) entry which is preliminary data.</text>
</comment>
<dbReference type="Pfam" id="PF04072">
    <property type="entry name" value="LCM"/>
    <property type="match status" value="1"/>
</dbReference>
<evidence type="ECO:0000256" key="1">
    <source>
        <dbReference type="ARBA" id="ARBA00022603"/>
    </source>
</evidence>
<accession>A0AAN7U9B3</accession>
<dbReference type="GO" id="GO:0008168">
    <property type="term" value="F:methyltransferase activity"/>
    <property type="evidence" value="ECO:0007669"/>
    <property type="project" value="UniProtKB-KW"/>
</dbReference>
<dbReference type="AlphaFoldDB" id="A0AAN7U9B3"/>
<dbReference type="InterPro" id="IPR007213">
    <property type="entry name" value="Ppm1/Ppm2/Tcmp"/>
</dbReference>
<dbReference type="Gene3D" id="3.40.50.150">
    <property type="entry name" value="Vaccinia Virus protein VP39"/>
    <property type="match status" value="1"/>
</dbReference>
<gene>
    <name evidence="3" type="ORF">RRF57_003670</name>
</gene>
<proteinExistence type="predicted"/>
<dbReference type="EMBL" id="JAWHQM010000006">
    <property type="protein sequence ID" value="KAK5627955.1"/>
    <property type="molecule type" value="Genomic_DNA"/>
</dbReference>
<evidence type="ECO:0000313" key="4">
    <source>
        <dbReference type="Proteomes" id="UP001305414"/>
    </source>
</evidence>
<evidence type="ECO:0000256" key="2">
    <source>
        <dbReference type="ARBA" id="ARBA00022679"/>
    </source>
</evidence>
<evidence type="ECO:0000313" key="3">
    <source>
        <dbReference type="EMBL" id="KAK5627955.1"/>
    </source>
</evidence>
<dbReference type="PANTHER" id="PTHR43619:SF2">
    <property type="entry name" value="S-ADENOSYL-L-METHIONINE-DEPENDENT METHYLTRANSFERASES SUPERFAMILY PROTEIN"/>
    <property type="match status" value="1"/>
</dbReference>
<protein>
    <recommendedName>
        <fullName evidence="5">Tetracenomycin polyketide synthesis O-methyltransferase TcmP</fullName>
    </recommendedName>
</protein>
<dbReference type="Proteomes" id="UP001305414">
    <property type="component" value="Unassembled WGS sequence"/>
</dbReference>
<dbReference type="SUPFAM" id="SSF53335">
    <property type="entry name" value="S-adenosyl-L-methionine-dependent methyltransferases"/>
    <property type="match status" value="1"/>
</dbReference>
<reference evidence="3 4" key="1">
    <citation type="submission" date="2023-10" db="EMBL/GenBank/DDBJ databases">
        <title>Draft genome sequence of Xylaria bambusicola isolate GMP-LS, the root and basal stem rot pathogen of sugarcane in Indonesia.</title>
        <authorList>
            <person name="Selvaraj P."/>
            <person name="Muralishankar V."/>
            <person name="Muruganantham S."/>
            <person name="Sp S."/>
            <person name="Haryani S."/>
            <person name="Lau K.J.X."/>
            <person name="Naqvi N.I."/>
        </authorList>
    </citation>
    <scope>NUCLEOTIDE SEQUENCE [LARGE SCALE GENOMIC DNA]</scope>
    <source>
        <strain evidence="3">GMP-LS</strain>
    </source>
</reference>
<dbReference type="PANTHER" id="PTHR43619">
    <property type="entry name" value="S-ADENOSYL-L-METHIONINE-DEPENDENT METHYLTRANSFERASE YKTD-RELATED"/>
    <property type="match status" value="1"/>
</dbReference>
<keyword evidence="4" id="KW-1185">Reference proteome</keyword>
<dbReference type="GO" id="GO:0032259">
    <property type="term" value="P:methylation"/>
    <property type="evidence" value="ECO:0007669"/>
    <property type="project" value="UniProtKB-KW"/>
</dbReference>
<name>A0AAN7U9B3_9PEZI</name>